<proteinExistence type="inferred from homology"/>
<comment type="caution">
    <text evidence="2">The sequence shown here is derived from an EMBL/GenBank/DDBJ whole genome shotgun (WGS) entry which is preliminary data.</text>
</comment>
<dbReference type="PANTHER" id="PTHR42928">
    <property type="entry name" value="TRICARBOXYLATE-BINDING PROTEIN"/>
    <property type="match status" value="1"/>
</dbReference>
<evidence type="ECO:0000256" key="1">
    <source>
        <dbReference type="ARBA" id="ARBA00006987"/>
    </source>
</evidence>
<accession>A0A4Q1HG64</accession>
<dbReference type="AlphaFoldDB" id="A0A4Q1HG64"/>
<dbReference type="SUPFAM" id="SSF53850">
    <property type="entry name" value="Periplasmic binding protein-like II"/>
    <property type="match status" value="1"/>
</dbReference>
<evidence type="ECO:0008006" key="4">
    <source>
        <dbReference type="Google" id="ProtNLM"/>
    </source>
</evidence>
<dbReference type="Pfam" id="PF03401">
    <property type="entry name" value="TctC"/>
    <property type="match status" value="1"/>
</dbReference>
<dbReference type="InterPro" id="IPR005064">
    <property type="entry name" value="BUG"/>
</dbReference>
<dbReference type="Proteomes" id="UP000290849">
    <property type="component" value="Unassembled WGS sequence"/>
</dbReference>
<reference evidence="2 3" key="1">
    <citation type="journal article" date="2017" name="Int. J. Syst. Evol. Microbiol.">
        <title>Achromobacter aloeverae sp. nov., isolated from the root of Aloe vera (L.) Burm.f.</title>
        <authorList>
            <person name="Kuncharoen N."/>
            <person name="Muramatsu Y."/>
            <person name="Shibata C."/>
            <person name="Kamakura Y."/>
            <person name="Nakagawa Y."/>
            <person name="Tanasupawat S."/>
        </authorList>
    </citation>
    <scope>NUCLEOTIDE SEQUENCE [LARGE SCALE GENOMIC DNA]</scope>
    <source>
        <strain evidence="2 3">AVA-1</strain>
    </source>
</reference>
<evidence type="ECO:0000313" key="2">
    <source>
        <dbReference type="EMBL" id="RXN86018.1"/>
    </source>
</evidence>
<name>A0A4Q1HG64_9BURK</name>
<protein>
    <recommendedName>
        <fullName evidence="4">Tripartite tricarboxylate transporter substrate binding protein</fullName>
    </recommendedName>
</protein>
<organism evidence="2 3">
    <name type="scientific">Achromobacter aloeverae</name>
    <dbReference type="NCBI Taxonomy" id="1750518"/>
    <lineage>
        <taxon>Bacteria</taxon>
        <taxon>Pseudomonadati</taxon>
        <taxon>Pseudomonadota</taxon>
        <taxon>Betaproteobacteria</taxon>
        <taxon>Burkholderiales</taxon>
        <taxon>Alcaligenaceae</taxon>
        <taxon>Achromobacter</taxon>
    </lineage>
</organism>
<dbReference type="EMBL" id="PYAL01000006">
    <property type="protein sequence ID" value="RXN86018.1"/>
    <property type="molecule type" value="Genomic_DNA"/>
</dbReference>
<sequence>MEKSRGMLPRLFFFVSRPVRGTRGPARSTHVGAAGAFMSGGAGKRTAGPGRQGSRSALASVRAGAARVELERDDEMNCETRDSGVVAAGRAMTVLLDPGTGGAEANYPTRPITLVLGAAPGSGADILARALLPDIAAEVGQRLAIDYQPGASGNIGAARVARARPDGHTVLLSTRSASLHKVMYPYMDYDFARDLKPIAMVATMPIVVVMGNHVAANDMLDAMELARFNPGRYVCASVGVGTTNHVLCEILQASAGMRMQHIPYQSSAAALNDVVAGLVDFLFTPLSAALPHIKSRRVCAVAVTSQLRIDEIPDVPTIEEIGFSEAGADDWYALMAPTGTAPRIVARLNRALNAVLANRDVRQRLARLGYMAPG</sequence>
<comment type="similarity">
    <text evidence="1">Belongs to the UPF0065 (bug) family.</text>
</comment>
<dbReference type="Gene3D" id="3.40.190.10">
    <property type="entry name" value="Periplasmic binding protein-like II"/>
    <property type="match status" value="1"/>
</dbReference>
<dbReference type="InterPro" id="IPR042100">
    <property type="entry name" value="Bug_dom1"/>
</dbReference>
<evidence type="ECO:0000313" key="3">
    <source>
        <dbReference type="Proteomes" id="UP000290849"/>
    </source>
</evidence>
<gene>
    <name evidence="2" type="ORF">C7R54_19880</name>
</gene>
<dbReference type="Gene3D" id="3.40.190.150">
    <property type="entry name" value="Bordetella uptake gene, domain 1"/>
    <property type="match status" value="1"/>
</dbReference>
<keyword evidence="3" id="KW-1185">Reference proteome</keyword>
<dbReference type="PANTHER" id="PTHR42928:SF5">
    <property type="entry name" value="BLR1237 PROTEIN"/>
    <property type="match status" value="1"/>
</dbReference>